<dbReference type="InterPro" id="IPR050793">
    <property type="entry name" value="CMP-NeuNAc_synthase"/>
</dbReference>
<proteinExistence type="predicted"/>
<keyword evidence="1" id="KW-0548">Nucleotidyltransferase</keyword>
<sequence length="231" mass="26411">MTNKVSFFLPTRKGSQRVIDKNTRPFAGKDGGLLRHKLEQLLQMETVHEIVLSTNDEICIDIATSMQGNLEKLVIDNRPDHLCLDTTNLSDLIAYVPSVVTGDHIIWGHVTTPFADASVYDRGVTNYLDGLQQGFDSLVSVEKFRNFLLDEQGKVVNNTTPIPWPRTQDLQTLYEINHVMFITSKQIYQQEGNRLGAKPFLFEMDKMESFDVDWEEDFKVAELMYGHVQKV</sequence>
<protein>
    <submittedName>
        <fullName evidence="1">Putative acylneuraminate cytidylyltransferase</fullName>
    </submittedName>
</protein>
<accession>A0A0B8T0S1</accession>
<dbReference type="Proteomes" id="UP000031802">
    <property type="component" value="Unassembled WGS sequence"/>
</dbReference>
<dbReference type="AlphaFoldDB" id="A0A0B8T0S1"/>
<name>A0A0B8T0S1_9SPHI</name>
<evidence type="ECO:0000313" key="2">
    <source>
        <dbReference type="Proteomes" id="UP000031802"/>
    </source>
</evidence>
<keyword evidence="1" id="KW-0808">Transferase</keyword>
<evidence type="ECO:0000313" key="1">
    <source>
        <dbReference type="EMBL" id="KGE14307.1"/>
    </source>
</evidence>
<reference evidence="2" key="1">
    <citation type="submission" date="2014-04" db="EMBL/GenBank/DDBJ databases">
        <title>Whole-Genome optical mapping and complete genome sequence of Sphingobacterium deserti sp. nov., a new spaces isolated from desert in the west of China.</title>
        <authorList>
            <person name="Teng C."/>
            <person name="Zhou Z."/>
            <person name="Li X."/>
            <person name="Chen M."/>
            <person name="Lin M."/>
            <person name="Wang L."/>
            <person name="Su S."/>
            <person name="Zhang C."/>
            <person name="Zhang W."/>
        </authorList>
    </citation>
    <scope>NUCLEOTIDE SEQUENCE [LARGE SCALE GENOMIC DNA]</scope>
    <source>
        <strain evidence="2">ACCC05744</strain>
    </source>
</reference>
<dbReference type="RefSeq" id="WP_037498105.1">
    <property type="nucleotide sequence ID" value="NZ_JJMU01000028.1"/>
</dbReference>
<dbReference type="PATRIC" id="fig|1229276.3.peg.1976"/>
<dbReference type="STRING" id="1229276.DI53_1921"/>
<dbReference type="PANTHER" id="PTHR21485">
    <property type="entry name" value="HAD SUPERFAMILY MEMBERS CMAS AND KDSC"/>
    <property type="match status" value="1"/>
</dbReference>
<dbReference type="CDD" id="cd02513">
    <property type="entry name" value="CMP-NeuAc_Synthase"/>
    <property type="match status" value="1"/>
</dbReference>
<dbReference type="Gene3D" id="3.90.550.10">
    <property type="entry name" value="Spore Coat Polysaccharide Biosynthesis Protein SpsA, Chain A"/>
    <property type="match status" value="1"/>
</dbReference>
<dbReference type="GO" id="GO:0008781">
    <property type="term" value="F:N-acylneuraminate cytidylyltransferase activity"/>
    <property type="evidence" value="ECO:0007669"/>
    <property type="project" value="TreeGrafter"/>
</dbReference>
<dbReference type="Pfam" id="PF02348">
    <property type="entry name" value="CTP_transf_3"/>
    <property type="match status" value="1"/>
</dbReference>
<dbReference type="InterPro" id="IPR029044">
    <property type="entry name" value="Nucleotide-diphossugar_trans"/>
</dbReference>
<keyword evidence="2" id="KW-1185">Reference proteome</keyword>
<dbReference type="InterPro" id="IPR003329">
    <property type="entry name" value="Cytidylyl_trans"/>
</dbReference>
<dbReference type="PANTHER" id="PTHR21485:SF6">
    <property type="entry name" value="N-ACYLNEURAMINATE CYTIDYLYLTRANSFERASE-RELATED"/>
    <property type="match status" value="1"/>
</dbReference>
<dbReference type="OrthoDB" id="9805604at2"/>
<reference evidence="1 2" key="2">
    <citation type="journal article" date="2015" name="PLoS ONE">
        <title>Whole-Genome Optical Mapping and Finished Genome Sequence of Sphingobacterium deserti sp. nov., a New Species Isolated from the Western Desert of China.</title>
        <authorList>
            <person name="Teng C."/>
            <person name="Zhou Z."/>
            <person name="Molnar I."/>
            <person name="Li X."/>
            <person name="Tang R."/>
            <person name="Chen M."/>
            <person name="Wang L."/>
            <person name="Su S."/>
            <person name="Zhang W."/>
            <person name="Lin M."/>
        </authorList>
    </citation>
    <scope>NUCLEOTIDE SEQUENCE [LARGE SCALE GENOMIC DNA]</scope>
    <source>
        <strain evidence="2">ACCC05744</strain>
    </source>
</reference>
<organism evidence="1 2">
    <name type="scientific">Sphingobacterium deserti</name>
    <dbReference type="NCBI Taxonomy" id="1229276"/>
    <lineage>
        <taxon>Bacteria</taxon>
        <taxon>Pseudomonadati</taxon>
        <taxon>Bacteroidota</taxon>
        <taxon>Sphingobacteriia</taxon>
        <taxon>Sphingobacteriales</taxon>
        <taxon>Sphingobacteriaceae</taxon>
        <taxon>Sphingobacterium</taxon>
    </lineage>
</organism>
<dbReference type="eggNOG" id="COG1083">
    <property type="taxonomic scope" value="Bacteria"/>
</dbReference>
<dbReference type="SUPFAM" id="SSF53448">
    <property type="entry name" value="Nucleotide-diphospho-sugar transferases"/>
    <property type="match status" value="1"/>
</dbReference>
<gene>
    <name evidence="1" type="ORF">DI53_1921</name>
</gene>
<comment type="caution">
    <text evidence="1">The sequence shown here is derived from an EMBL/GenBank/DDBJ whole genome shotgun (WGS) entry which is preliminary data.</text>
</comment>
<dbReference type="EMBL" id="JJMU01000028">
    <property type="protein sequence ID" value="KGE14307.1"/>
    <property type="molecule type" value="Genomic_DNA"/>
</dbReference>